<dbReference type="InterPro" id="IPR013783">
    <property type="entry name" value="Ig-like_fold"/>
</dbReference>
<dbReference type="GeneTree" id="ENSGT00940000161609"/>
<dbReference type="InterPro" id="IPR003599">
    <property type="entry name" value="Ig_sub"/>
</dbReference>
<accession>R4GCR4</accession>
<evidence type="ECO:0000256" key="3">
    <source>
        <dbReference type="ARBA" id="ARBA00022729"/>
    </source>
</evidence>
<dbReference type="eggNOG" id="ENOG502S1A2">
    <property type="taxonomic scope" value="Eukaryota"/>
</dbReference>
<name>R4GCR4_ANOCA</name>
<keyword evidence="5 11" id="KW-0472">Membrane</keyword>
<feature type="signal peptide" evidence="12">
    <location>
        <begin position="1"/>
        <end position="20"/>
    </location>
</feature>
<evidence type="ECO:0000256" key="7">
    <source>
        <dbReference type="ARBA" id="ARBA00023180"/>
    </source>
</evidence>
<evidence type="ECO:0000256" key="11">
    <source>
        <dbReference type="SAM" id="Phobius"/>
    </source>
</evidence>
<keyword evidence="2 11" id="KW-0812">Transmembrane</keyword>
<comment type="similarity">
    <text evidence="9">Belongs to the immunoglobulin superfamily. TIM family.</text>
</comment>
<protein>
    <submittedName>
        <fullName evidence="14">T cell immunoglobulin and mucin domain containing 4</fullName>
    </submittedName>
</protein>
<keyword evidence="15" id="KW-1185">Reference proteome</keyword>
<evidence type="ECO:0000256" key="5">
    <source>
        <dbReference type="ARBA" id="ARBA00023136"/>
    </source>
</evidence>
<keyword evidence="7" id="KW-0325">Glycoprotein</keyword>
<reference evidence="14" key="3">
    <citation type="submission" date="2025-09" db="UniProtKB">
        <authorList>
            <consortium name="Ensembl"/>
        </authorList>
    </citation>
    <scope>IDENTIFICATION</scope>
</reference>
<evidence type="ECO:0000256" key="2">
    <source>
        <dbReference type="ARBA" id="ARBA00022692"/>
    </source>
</evidence>
<dbReference type="SUPFAM" id="SSF48726">
    <property type="entry name" value="Immunoglobulin"/>
    <property type="match status" value="1"/>
</dbReference>
<evidence type="ECO:0000256" key="1">
    <source>
        <dbReference type="ARBA" id="ARBA00004479"/>
    </source>
</evidence>
<evidence type="ECO:0000256" key="8">
    <source>
        <dbReference type="ARBA" id="ARBA00023319"/>
    </source>
</evidence>
<dbReference type="Pfam" id="PF07686">
    <property type="entry name" value="V-set"/>
    <property type="match status" value="1"/>
</dbReference>
<dbReference type="Bgee" id="ENSACAG00000028639">
    <property type="expression patterns" value="Expressed in liver and 1 other cell type or tissue"/>
</dbReference>
<evidence type="ECO:0000313" key="14">
    <source>
        <dbReference type="Ensembl" id="ENSACAP00000023137.1"/>
    </source>
</evidence>
<evidence type="ECO:0000256" key="12">
    <source>
        <dbReference type="SAM" id="SignalP"/>
    </source>
</evidence>
<dbReference type="GO" id="GO:0043277">
    <property type="term" value="P:apoptotic cell clearance"/>
    <property type="evidence" value="ECO:0000318"/>
    <property type="project" value="GO_Central"/>
</dbReference>
<gene>
    <name evidence="14" type="primary">TIMD4</name>
</gene>
<organism evidence="14 15">
    <name type="scientific">Anolis carolinensis</name>
    <name type="common">Green anole</name>
    <name type="synonym">American chameleon</name>
    <dbReference type="NCBI Taxonomy" id="28377"/>
    <lineage>
        <taxon>Eukaryota</taxon>
        <taxon>Metazoa</taxon>
        <taxon>Chordata</taxon>
        <taxon>Craniata</taxon>
        <taxon>Vertebrata</taxon>
        <taxon>Euteleostomi</taxon>
        <taxon>Lepidosauria</taxon>
        <taxon>Squamata</taxon>
        <taxon>Bifurcata</taxon>
        <taxon>Unidentata</taxon>
        <taxon>Episquamata</taxon>
        <taxon>Toxicofera</taxon>
        <taxon>Iguania</taxon>
        <taxon>Dactyloidae</taxon>
        <taxon>Anolis</taxon>
    </lineage>
</organism>
<dbReference type="InterPro" id="IPR036179">
    <property type="entry name" value="Ig-like_dom_sf"/>
</dbReference>
<evidence type="ECO:0000256" key="4">
    <source>
        <dbReference type="ARBA" id="ARBA00022989"/>
    </source>
</evidence>
<feature type="region of interest" description="Disordered" evidence="10">
    <location>
        <begin position="350"/>
        <end position="375"/>
    </location>
</feature>
<dbReference type="PROSITE" id="PS50835">
    <property type="entry name" value="IG_LIKE"/>
    <property type="match status" value="1"/>
</dbReference>
<dbReference type="PANTHER" id="PTHR46608">
    <property type="entry name" value="T-CELL IMMUNOGLOBULIN AND MUCIN DOMAIN-CONTAINING PROTEIN 4"/>
    <property type="match status" value="1"/>
</dbReference>
<keyword evidence="4 11" id="KW-1133">Transmembrane helix</keyword>
<dbReference type="STRING" id="28377.ENSACAP00000023137"/>
<dbReference type="SMART" id="SM00409">
    <property type="entry name" value="IG"/>
    <property type="match status" value="1"/>
</dbReference>
<dbReference type="Proteomes" id="UP000001646">
    <property type="component" value="Unplaced"/>
</dbReference>
<dbReference type="InterPro" id="IPR013106">
    <property type="entry name" value="Ig_V-set"/>
</dbReference>
<dbReference type="AlphaFoldDB" id="R4GCR4"/>
<feature type="chain" id="PRO_5004365661" evidence="12">
    <location>
        <begin position="21"/>
        <end position="375"/>
    </location>
</feature>
<evidence type="ECO:0000256" key="9">
    <source>
        <dbReference type="ARBA" id="ARBA00038203"/>
    </source>
</evidence>
<dbReference type="Gene3D" id="2.60.40.10">
    <property type="entry name" value="Immunoglobulins"/>
    <property type="match status" value="1"/>
</dbReference>
<reference evidence="14" key="2">
    <citation type="submission" date="2025-08" db="UniProtKB">
        <authorList>
            <consortium name="Ensembl"/>
        </authorList>
    </citation>
    <scope>IDENTIFICATION</scope>
</reference>
<reference evidence="14" key="1">
    <citation type="submission" date="2009-12" db="EMBL/GenBank/DDBJ databases">
        <title>The Genome Sequence of Anolis carolinensis (Green Anole Lizard).</title>
        <authorList>
            <consortium name="The Genome Sequencing Platform"/>
            <person name="Di Palma F."/>
            <person name="Alfoldi J."/>
            <person name="Heiman D."/>
            <person name="Young S."/>
            <person name="Grabherr M."/>
            <person name="Johnson J."/>
            <person name="Lander E.S."/>
            <person name="Lindblad-Toh K."/>
        </authorList>
    </citation>
    <scope>NUCLEOTIDE SEQUENCE [LARGE SCALE GENOMIC DNA]</scope>
    <source>
        <strain evidence="14">JBL SC #1</strain>
    </source>
</reference>
<keyword evidence="8" id="KW-0393">Immunoglobulin domain</keyword>
<dbReference type="InterPro" id="IPR007110">
    <property type="entry name" value="Ig-like_dom"/>
</dbReference>
<evidence type="ECO:0000256" key="10">
    <source>
        <dbReference type="SAM" id="MobiDB-lite"/>
    </source>
</evidence>
<dbReference type="InParanoid" id="R4GCR4"/>
<dbReference type="GO" id="GO:0016020">
    <property type="term" value="C:membrane"/>
    <property type="evidence" value="ECO:0007669"/>
    <property type="project" value="UniProtKB-SubCell"/>
</dbReference>
<proteinExistence type="inferred from homology"/>
<keyword evidence="3 12" id="KW-0732">Signal</keyword>
<dbReference type="PANTHER" id="PTHR46608:SF3">
    <property type="entry name" value="T-CELL IMMUNOGLOBULIN AND MUCIN DOMAIN-CONTAINING PROTEIN 4"/>
    <property type="match status" value="1"/>
</dbReference>
<evidence type="ECO:0000256" key="6">
    <source>
        <dbReference type="ARBA" id="ARBA00023157"/>
    </source>
</evidence>
<comment type="subcellular location">
    <subcellularLocation>
        <location evidence="1">Membrane</location>
        <topology evidence="1">Single-pass type I membrane protein</topology>
    </subcellularLocation>
</comment>
<evidence type="ECO:0000259" key="13">
    <source>
        <dbReference type="PROSITE" id="PS50835"/>
    </source>
</evidence>
<dbReference type="GO" id="GO:0060097">
    <property type="term" value="P:cytoskeletal rearrangement involved in phagocytosis, engulfment"/>
    <property type="evidence" value="ECO:0000318"/>
    <property type="project" value="GO_Central"/>
</dbReference>
<dbReference type="Ensembl" id="ENSACAT00000030557.2">
    <property type="protein sequence ID" value="ENSACAP00000023137.1"/>
    <property type="gene ID" value="ENSACAG00000028639.2"/>
</dbReference>
<dbReference type="FunFam" id="2.60.40.10:FF:000774">
    <property type="entry name" value="Hepatitis A virus cellular receptor 1"/>
    <property type="match status" value="1"/>
</dbReference>
<evidence type="ECO:0000313" key="15">
    <source>
        <dbReference type="Proteomes" id="UP000001646"/>
    </source>
</evidence>
<dbReference type="HOGENOM" id="CLU_047504_0_1_1"/>
<feature type="domain" description="Ig-like" evidence="13">
    <location>
        <begin position="29"/>
        <end position="125"/>
    </location>
</feature>
<feature type="transmembrane region" description="Helical" evidence="11">
    <location>
        <begin position="313"/>
        <end position="333"/>
    </location>
</feature>
<dbReference type="GO" id="GO:0001786">
    <property type="term" value="F:phosphatidylserine binding"/>
    <property type="evidence" value="ECO:0000318"/>
    <property type="project" value="GO_Central"/>
</dbReference>
<sequence length="375" mass="40680">MYMLLFHWIMLHTCIVGTSSQNTVRGMVGQAINLPCTYHVRWESDLTDMCWGRGSCPKSKCSDEILHTNGRRVTSKTSSRYNLKGYVTRGDVSLTIENLNEGDKGLYCCRVEIRGWFNDIKKTLNLQVERATTTIFTTTITTTSPMTTTTPTTTSMTTTPPVPSTFLLTTNPTSTATAPATDDLTLSASSVSRNVAVTTTAPSFLLTTELALTTTAPTTDGTTLPMFSVSRSIAVTTTPSFLLTTKPASTKVPSTTGGLTLSTSVSTANAFLVTATPLLDTKSSPTSFQNDFVTTETDSPSTGQIILEFSKEYYPVLIPSALVICILPLILVVRRMKCKKMGKYVSDGMESLNKQEEEPEQTLTGTEGENGLFPL</sequence>
<keyword evidence="6" id="KW-1015">Disulfide bond</keyword>